<keyword evidence="4" id="KW-1185">Reference proteome</keyword>
<dbReference type="InterPro" id="IPR024079">
    <property type="entry name" value="MetalloPept_cat_dom_sf"/>
</dbReference>
<dbReference type="InterPro" id="IPR001506">
    <property type="entry name" value="Peptidase_M12A"/>
</dbReference>
<feature type="domain" description="Peptidase M12A" evidence="2">
    <location>
        <begin position="106"/>
        <end position="178"/>
    </location>
</feature>
<protein>
    <recommendedName>
        <fullName evidence="2">Peptidase M12A domain-containing protein</fullName>
    </recommendedName>
</protein>
<name>A0A9W9VA46_9EURO</name>
<comment type="caution">
    <text evidence="3">The sequence shown here is derived from an EMBL/GenBank/DDBJ whole genome shotgun (WGS) entry which is preliminary data.</text>
</comment>
<organism evidence="3 4">
    <name type="scientific">Penicillium concentricum</name>
    <dbReference type="NCBI Taxonomy" id="293559"/>
    <lineage>
        <taxon>Eukaryota</taxon>
        <taxon>Fungi</taxon>
        <taxon>Dikarya</taxon>
        <taxon>Ascomycota</taxon>
        <taxon>Pezizomycotina</taxon>
        <taxon>Eurotiomycetes</taxon>
        <taxon>Eurotiomycetidae</taxon>
        <taxon>Eurotiales</taxon>
        <taxon>Aspergillaceae</taxon>
        <taxon>Penicillium</taxon>
    </lineage>
</organism>
<gene>
    <name evidence="3" type="ORF">N7517_004001</name>
</gene>
<proteinExistence type="predicted"/>
<dbReference type="GO" id="GO:0006508">
    <property type="term" value="P:proteolysis"/>
    <property type="evidence" value="ECO:0007669"/>
    <property type="project" value="InterPro"/>
</dbReference>
<evidence type="ECO:0000313" key="3">
    <source>
        <dbReference type="EMBL" id="KAJ5371995.1"/>
    </source>
</evidence>
<evidence type="ECO:0000259" key="2">
    <source>
        <dbReference type="Pfam" id="PF01400"/>
    </source>
</evidence>
<dbReference type="AlphaFoldDB" id="A0A9W9VA46"/>
<dbReference type="Pfam" id="PF01400">
    <property type="entry name" value="Astacin"/>
    <property type="match status" value="1"/>
</dbReference>
<dbReference type="GeneID" id="81460914"/>
<dbReference type="Gene3D" id="3.40.390.10">
    <property type="entry name" value="Collagenase (Catalytic Domain)"/>
    <property type="match status" value="1"/>
</dbReference>
<accession>A0A9W9VA46</accession>
<dbReference type="OrthoDB" id="291007at2759"/>
<dbReference type="EMBL" id="JAPZBT010000002">
    <property type="protein sequence ID" value="KAJ5371995.1"/>
    <property type="molecule type" value="Genomic_DNA"/>
</dbReference>
<reference evidence="3" key="2">
    <citation type="journal article" date="2023" name="IMA Fungus">
        <title>Comparative genomic study of the Penicillium genus elucidates a diverse pangenome and 15 lateral gene transfer events.</title>
        <authorList>
            <person name="Petersen C."/>
            <person name="Sorensen T."/>
            <person name="Nielsen M.R."/>
            <person name="Sondergaard T.E."/>
            <person name="Sorensen J.L."/>
            <person name="Fitzpatrick D.A."/>
            <person name="Frisvad J.C."/>
            <person name="Nielsen K.L."/>
        </authorList>
    </citation>
    <scope>NUCLEOTIDE SEQUENCE</scope>
    <source>
        <strain evidence="3">IBT 3081</strain>
    </source>
</reference>
<dbReference type="SUPFAM" id="SSF55486">
    <property type="entry name" value="Metalloproteases ('zincins'), catalytic domain"/>
    <property type="match status" value="1"/>
</dbReference>
<evidence type="ECO:0000313" key="4">
    <source>
        <dbReference type="Proteomes" id="UP001147752"/>
    </source>
</evidence>
<feature type="region of interest" description="Disordered" evidence="1">
    <location>
        <begin position="215"/>
        <end position="270"/>
    </location>
</feature>
<evidence type="ECO:0000256" key="1">
    <source>
        <dbReference type="SAM" id="MobiDB-lite"/>
    </source>
</evidence>
<dbReference type="Proteomes" id="UP001147752">
    <property type="component" value="Unassembled WGS sequence"/>
</dbReference>
<dbReference type="RefSeq" id="XP_056577981.1">
    <property type="nucleotide sequence ID" value="XM_056721731.1"/>
</dbReference>
<reference evidence="3" key="1">
    <citation type="submission" date="2022-12" db="EMBL/GenBank/DDBJ databases">
        <authorList>
            <person name="Petersen C."/>
        </authorList>
    </citation>
    <scope>NUCLEOTIDE SEQUENCE</scope>
    <source>
        <strain evidence="3">IBT 3081</strain>
    </source>
</reference>
<dbReference type="GO" id="GO:0004222">
    <property type="term" value="F:metalloendopeptidase activity"/>
    <property type="evidence" value="ECO:0007669"/>
    <property type="project" value="InterPro"/>
</dbReference>
<feature type="compositionally biased region" description="Basic and acidic residues" evidence="1">
    <location>
        <begin position="220"/>
        <end position="270"/>
    </location>
</feature>
<sequence length="364" mass="41321">MGAGPAAGFWPPDKLILNVCFLNGGDYEQSTVKSLVRTHYNSIPMRLRFKFRDTSPPDIRILFTDNSKSYIGRQAEAYPDQPTMWLNMHPRLHTQDAVRDKVQFDVLHEFGHALGLIHEHKHPHCKAKWNYSQLMDNNGWGLDTVRHNYNDDTHSAVNARWDRPYDRKSIMHYAIARGDTQSGLMNIPQNIVLSESDKETLGLIYPSVEVVKHHPTVSKESSKKYEKEKREKKSKESAKKDKYEKEKKSKESSKKDKREKEMRLTKSEPRQEWDVSLNNHMGVYGCYQGPNGACSAVIHGPGHVFVSGNGNMFVYGNSTVWASGNTRVYVNGSGSARVSGNATVEFTGTGRGDVTENASIRWYL</sequence>